<dbReference type="Pfam" id="PF02720">
    <property type="entry name" value="DUF222"/>
    <property type="match status" value="1"/>
</dbReference>
<evidence type="ECO:0000313" key="4">
    <source>
        <dbReference type="Proteomes" id="UP000011863"/>
    </source>
</evidence>
<evidence type="ECO:0000256" key="1">
    <source>
        <dbReference type="SAM" id="MobiDB-lite"/>
    </source>
</evidence>
<dbReference type="EMBL" id="AP012057">
    <property type="protein sequence ID" value="BAN02019.1"/>
    <property type="molecule type" value="Genomic_DNA"/>
</dbReference>
<sequence>MSASTTITPSTTPTPVSSTGDELAALGWEINANQYRLVHLAARFDDELEWFRLGYPSASSWIAAKLQIQTSTAREWIRVGQALRHLPSIDAAFAVQMISYAKVRILTRWADDDNEEHLLELAHERAAGRLTVAIAKFLADEGETDAERDLRLHDERSFTTWTDADGSTVLRIVLPPSVAKPVVAAVDELVRRIAMTPLEGGPAEQPAPGDGASESAPDASADASDEQSVVESSPKAASMVEAAPGPGISPDPLSVTLRDMRRRWQPDGRDDWTFPSLGQQRADAFVALYLGSGVSLTTEVVVHVRGDGITFDDGTPTTSSAVLRQLDDSFIRLMIHDAQRRPVDASGRRRHPTTRQQRVVMETHGHECVDCQRTELLELDHNPPFERTRRTVTHELEPRCAPCHRARHRHDLGAA</sequence>
<dbReference type="AlphaFoldDB" id="A0A6C7E9X4"/>
<feature type="compositionally biased region" description="Low complexity" evidence="1">
    <location>
        <begin position="209"/>
        <end position="222"/>
    </location>
</feature>
<reference evidence="3 4" key="1">
    <citation type="journal article" date="2013" name="Int. J. Syst. Evol. Microbiol.">
        <title>Ilumatobacter nonamiense sp. nov. and Ilumatobacter coccineum sp. nov., isolated from seashore sand.</title>
        <authorList>
            <person name="Matsumoto A."/>
            <person name="Kasai H."/>
            <person name="Matsuo Y."/>
            <person name="Shizuri Y."/>
            <person name="Ichikawa N."/>
            <person name="Fujita N."/>
            <person name="Omura S."/>
            <person name="Takahashi Y."/>
        </authorList>
    </citation>
    <scope>NUCLEOTIDE SEQUENCE [LARGE SCALE GENOMIC DNA]</scope>
    <source>
        <strain evidence="4">NBRC 103263 / KCTC 29153 / YM16-304</strain>
    </source>
</reference>
<name>A0A6C7E9X4_ILUCY</name>
<dbReference type="KEGG" id="aym:YM304_17050"/>
<accession>A0A6C7E9X4</accession>
<dbReference type="OrthoDB" id="5176970at2"/>
<organism evidence="3 4">
    <name type="scientific">Ilumatobacter coccineus (strain NBRC 103263 / KCTC 29153 / YM16-304)</name>
    <dbReference type="NCBI Taxonomy" id="1313172"/>
    <lineage>
        <taxon>Bacteria</taxon>
        <taxon>Bacillati</taxon>
        <taxon>Actinomycetota</taxon>
        <taxon>Acidimicrobiia</taxon>
        <taxon>Acidimicrobiales</taxon>
        <taxon>Ilumatobacteraceae</taxon>
        <taxon>Ilumatobacter</taxon>
    </lineage>
</organism>
<dbReference type="Proteomes" id="UP000011863">
    <property type="component" value="Chromosome"/>
</dbReference>
<evidence type="ECO:0000313" key="3">
    <source>
        <dbReference type="EMBL" id="BAN02019.1"/>
    </source>
</evidence>
<feature type="region of interest" description="Disordered" evidence="1">
    <location>
        <begin position="197"/>
        <end position="253"/>
    </location>
</feature>
<gene>
    <name evidence="3" type="ORF">YM304_17050</name>
</gene>
<evidence type="ECO:0000259" key="2">
    <source>
        <dbReference type="Pfam" id="PF02720"/>
    </source>
</evidence>
<dbReference type="InterPro" id="IPR003870">
    <property type="entry name" value="DUF222"/>
</dbReference>
<feature type="domain" description="DUF222" evidence="2">
    <location>
        <begin position="38"/>
        <end position="197"/>
    </location>
</feature>
<keyword evidence="4" id="KW-1185">Reference proteome</keyword>
<proteinExistence type="predicted"/>
<protein>
    <recommendedName>
        <fullName evidence="2">DUF222 domain-containing protein</fullName>
    </recommendedName>
</protein>